<protein>
    <recommendedName>
        <fullName evidence="1">RNA helicase</fullName>
        <ecNumber evidence="1">3.6.4.13</ecNumber>
    </recommendedName>
</protein>
<dbReference type="GO" id="GO:0016787">
    <property type="term" value="F:hydrolase activity"/>
    <property type="evidence" value="ECO:0007669"/>
    <property type="project" value="UniProtKB-KW"/>
</dbReference>
<evidence type="ECO:0000313" key="9">
    <source>
        <dbReference type="EMBL" id="RHW46536.1"/>
    </source>
</evidence>
<dbReference type="SMART" id="SM00490">
    <property type="entry name" value="HELICc"/>
    <property type="match status" value="1"/>
</dbReference>
<dbReference type="PROSITE" id="PS51192">
    <property type="entry name" value="HELICASE_ATP_BIND_1"/>
    <property type="match status" value="1"/>
</dbReference>
<sequence length="851" mass="90715">MANVPEFDLDRIGAGLPFAASLDALRDALTRGVAVVQAPPGTGKTTLAPPLVANHVAGVGRVIVTQPRRVAVRAAARRLAQLSGTTLGEHVGYAVRGDARTSASTLVEFVTPGLLVRRLLADPELTGVAAVVLDEVHERSLDSDLLVGMLADVRELRDDLALVAMSATLDAPTFAGVLGGDDGAAPLVDCPSALHPLTLDWAPSDAPRTDARGVTRDFLDHVARVAVDAARTSDDDALVFLPGVREVSHVADAVRRALPDRDLLELHGRVDAREQDRITAGRGPDEPRRVIVSTAIAESSLTVPCVRLVIDAGLSREPRRDAARGMAGLVTVACSRASAEQRAGRAARLGPGRVVRCYDERTFARMPEHVTPEISTADLTSAALTLAAWGTPGGVGLRLPTAPPAAALRAANESLTALGALDGSDDGRLTPLGRTLAGLPTDPRLGRALLVAGEGVDVCRAAGVVAALSDDLRANDADLARALRELSGPTRARWSKERDRLTRLAEHRPSEPERDAPPVPGECADGFVVALAYPERVARRVTDGVYLLASGTRAALPPNSPLRHHEWLAVADATRADGRVAQGTGAVVRLAAPLTRELAERAASHLLVDEVRATWDDGRVTARRVQALGAIEFSATPTKPTPEAARAAVHDALHRHGLDLLTWSDEATALRRRLAFLHHHLGELWPAMDDTSLLDRADEWLGPELDVLARGAKASSVRLLAPLRRLLPWPEATRLDDLAPERFEVPSGSRIRVSYPEDPADPPVVAVKLQECFGLDETPRLADGRAPVLFHLLSPAGRPLAITDDLASFWAGPYAGVRADMRGRYPKHPWPEDPTTHVATAKTKNRLGSQR</sequence>
<dbReference type="InterPro" id="IPR027417">
    <property type="entry name" value="P-loop_NTPase"/>
</dbReference>
<dbReference type="PROSITE" id="PS00690">
    <property type="entry name" value="DEAH_ATP_HELICASE"/>
    <property type="match status" value="1"/>
</dbReference>
<dbReference type="Pfam" id="PF00270">
    <property type="entry name" value="DEAD"/>
    <property type="match status" value="1"/>
</dbReference>
<dbReference type="PANTHER" id="PTHR43519:SF1">
    <property type="entry name" value="ATP-DEPENDENT RNA HELICASE HRPB"/>
    <property type="match status" value="1"/>
</dbReference>
<evidence type="ECO:0000256" key="2">
    <source>
        <dbReference type="ARBA" id="ARBA00022741"/>
    </source>
</evidence>
<feature type="domain" description="Helicase ATP-binding" evidence="7">
    <location>
        <begin position="25"/>
        <end position="187"/>
    </location>
</feature>
<evidence type="ECO:0000313" key="10">
    <source>
        <dbReference type="Proteomes" id="UP000285376"/>
    </source>
</evidence>
<organism evidence="9 10">
    <name type="scientific">Dermacoccus abyssi</name>
    <dbReference type="NCBI Taxonomy" id="322596"/>
    <lineage>
        <taxon>Bacteria</taxon>
        <taxon>Bacillati</taxon>
        <taxon>Actinomycetota</taxon>
        <taxon>Actinomycetes</taxon>
        <taxon>Micrococcales</taxon>
        <taxon>Dermacoccaceae</taxon>
        <taxon>Dermacoccus</taxon>
    </lineage>
</organism>
<dbReference type="GO" id="GO:0003676">
    <property type="term" value="F:nucleic acid binding"/>
    <property type="evidence" value="ECO:0007669"/>
    <property type="project" value="InterPro"/>
</dbReference>
<dbReference type="InterPro" id="IPR014001">
    <property type="entry name" value="Helicase_ATP-bd"/>
</dbReference>
<evidence type="ECO:0000256" key="6">
    <source>
        <dbReference type="SAM" id="MobiDB-lite"/>
    </source>
</evidence>
<evidence type="ECO:0000259" key="7">
    <source>
        <dbReference type="PROSITE" id="PS51192"/>
    </source>
</evidence>
<dbReference type="AlphaFoldDB" id="A0A417Z7D1"/>
<evidence type="ECO:0000256" key="5">
    <source>
        <dbReference type="ARBA" id="ARBA00022840"/>
    </source>
</evidence>
<feature type="compositionally biased region" description="Basic and acidic residues" evidence="6">
    <location>
        <begin position="826"/>
        <end position="835"/>
    </location>
</feature>
<evidence type="ECO:0000256" key="4">
    <source>
        <dbReference type="ARBA" id="ARBA00022806"/>
    </source>
</evidence>
<name>A0A417Z7D1_9MICO</name>
<proteinExistence type="predicted"/>
<dbReference type="InterPro" id="IPR002464">
    <property type="entry name" value="DNA/RNA_helicase_DEAH_CS"/>
</dbReference>
<dbReference type="EMBL" id="QWLM01000004">
    <property type="protein sequence ID" value="RHW46536.1"/>
    <property type="molecule type" value="Genomic_DNA"/>
</dbReference>
<dbReference type="SUPFAM" id="SSF52540">
    <property type="entry name" value="P-loop containing nucleoside triphosphate hydrolases"/>
    <property type="match status" value="1"/>
</dbReference>
<keyword evidence="3" id="KW-0378">Hydrolase</keyword>
<dbReference type="GO" id="GO:0005524">
    <property type="term" value="F:ATP binding"/>
    <property type="evidence" value="ECO:0007669"/>
    <property type="project" value="UniProtKB-KW"/>
</dbReference>
<gene>
    <name evidence="9" type="primary">hrpB</name>
    <name evidence="9" type="ORF">D1832_04600</name>
</gene>
<accession>A0A417Z7D1</accession>
<evidence type="ECO:0000259" key="8">
    <source>
        <dbReference type="PROSITE" id="PS51194"/>
    </source>
</evidence>
<dbReference type="InterPro" id="IPR001650">
    <property type="entry name" value="Helicase_C-like"/>
</dbReference>
<dbReference type="PROSITE" id="PS51194">
    <property type="entry name" value="HELICASE_CTER"/>
    <property type="match status" value="1"/>
</dbReference>
<dbReference type="InterPro" id="IPR048333">
    <property type="entry name" value="HA2_WH"/>
</dbReference>
<dbReference type="InterPro" id="IPR011545">
    <property type="entry name" value="DEAD/DEAH_box_helicase_dom"/>
</dbReference>
<dbReference type="PANTHER" id="PTHR43519">
    <property type="entry name" value="ATP-DEPENDENT RNA HELICASE HRPB"/>
    <property type="match status" value="1"/>
</dbReference>
<dbReference type="InterPro" id="IPR013689">
    <property type="entry name" value="RNA_helicase_ATP-dep_HrpB_C"/>
</dbReference>
<dbReference type="InterPro" id="IPR010225">
    <property type="entry name" value="HrpB"/>
</dbReference>
<dbReference type="SMART" id="SM00487">
    <property type="entry name" value="DEXDc"/>
    <property type="match status" value="1"/>
</dbReference>
<dbReference type="CDD" id="cd18791">
    <property type="entry name" value="SF2_C_RHA"/>
    <property type="match status" value="1"/>
</dbReference>
<evidence type="ECO:0000256" key="3">
    <source>
        <dbReference type="ARBA" id="ARBA00022801"/>
    </source>
</evidence>
<dbReference type="Gene3D" id="3.40.50.300">
    <property type="entry name" value="P-loop containing nucleotide triphosphate hydrolases"/>
    <property type="match status" value="2"/>
</dbReference>
<keyword evidence="4 9" id="KW-0347">Helicase</keyword>
<dbReference type="NCBIfam" id="TIGR01970">
    <property type="entry name" value="DEAH_box_HrpB"/>
    <property type="match status" value="1"/>
</dbReference>
<dbReference type="Proteomes" id="UP000285376">
    <property type="component" value="Unassembled WGS sequence"/>
</dbReference>
<dbReference type="GO" id="GO:0003724">
    <property type="term" value="F:RNA helicase activity"/>
    <property type="evidence" value="ECO:0007669"/>
    <property type="project" value="UniProtKB-EC"/>
</dbReference>
<feature type="domain" description="Helicase C-terminal" evidence="8">
    <location>
        <begin position="217"/>
        <end position="385"/>
    </location>
</feature>
<dbReference type="InterPro" id="IPR007502">
    <property type="entry name" value="Helicase-assoc_dom"/>
</dbReference>
<dbReference type="Pfam" id="PF00271">
    <property type="entry name" value="Helicase_C"/>
    <property type="match status" value="1"/>
</dbReference>
<keyword evidence="5" id="KW-0067">ATP-binding</keyword>
<feature type="region of interest" description="Disordered" evidence="6">
    <location>
        <begin position="826"/>
        <end position="851"/>
    </location>
</feature>
<reference evidence="9 10" key="1">
    <citation type="submission" date="2018-08" db="EMBL/GenBank/DDBJ databases">
        <title>Whole genome sequence analysis of Dermacoccus abyssi bacteria isolated from Deep Mariana trench Micromonospora spp reveals genes involved in the environmental adaptation and production of secondary metabolites.</title>
        <authorList>
            <person name="Abdel-Mageed W.M."/>
            <person name="Lehri B."/>
            <person name="Nouioui I."/>
            <person name="Goodfellow I."/>
            <person name="Jaspars M."/>
            <person name="Karlyshev A."/>
        </authorList>
    </citation>
    <scope>NUCLEOTIDE SEQUENCE [LARGE SCALE GENOMIC DNA]</scope>
    <source>
        <strain evidence="9 10">MT1.1</strain>
    </source>
</reference>
<comment type="caution">
    <text evidence="9">The sequence shown here is derived from an EMBL/GenBank/DDBJ whole genome shotgun (WGS) entry which is preliminary data.</text>
</comment>
<dbReference type="SMART" id="SM00847">
    <property type="entry name" value="HA2"/>
    <property type="match status" value="1"/>
</dbReference>
<dbReference type="PIRSF" id="PIRSF005496">
    <property type="entry name" value="ATP_hel_hrpB"/>
    <property type="match status" value="1"/>
</dbReference>
<dbReference type="Gene3D" id="1.20.120.1080">
    <property type="match status" value="1"/>
</dbReference>
<evidence type="ECO:0000256" key="1">
    <source>
        <dbReference type="ARBA" id="ARBA00012552"/>
    </source>
</evidence>
<dbReference type="EC" id="3.6.4.13" evidence="1"/>
<dbReference type="Pfam" id="PF04408">
    <property type="entry name" value="WHD_HA2"/>
    <property type="match status" value="1"/>
</dbReference>
<dbReference type="RefSeq" id="WP_118912827.1">
    <property type="nucleotide sequence ID" value="NZ_CBCRVH010000003.1"/>
</dbReference>
<dbReference type="Pfam" id="PF08482">
    <property type="entry name" value="HrpB_C"/>
    <property type="match status" value="1"/>
</dbReference>
<keyword evidence="2" id="KW-0547">Nucleotide-binding</keyword>